<dbReference type="InterPro" id="IPR036282">
    <property type="entry name" value="Glutathione-S-Trfase_C_sf"/>
</dbReference>
<evidence type="ECO:0000259" key="5">
    <source>
        <dbReference type="PROSITE" id="PS50040"/>
    </source>
</evidence>
<dbReference type="PROSITE" id="PS50404">
    <property type="entry name" value="GST_NTER"/>
    <property type="match status" value="1"/>
</dbReference>
<dbReference type="InterPro" id="IPR036249">
    <property type="entry name" value="Thioredoxin-like_sf"/>
</dbReference>
<feature type="domain" description="GST N-terminal" evidence="6">
    <location>
        <begin position="3"/>
        <end position="111"/>
    </location>
</feature>
<dbReference type="Pfam" id="PF00647">
    <property type="entry name" value="EF1G"/>
    <property type="match status" value="1"/>
</dbReference>
<organism evidence="8 9">
    <name type="scientific">Mortierella alpina</name>
    <name type="common">Oleaginous fungus</name>
    <name type="synonym">Mortierella renispora</name>
    <dbReference type="NCBI Taxonomy" id="64518"/>
    <lineage>
        <taxon>Eukaryota</taxon>
        <taxon>Fungi</taxon>
        <taxon>Fungi incertae sedis</taxon>
        <taxon>Mucoromycota</taxon>
        <taxon>Mortierellomycotina</taxon>
        <taxon>Mortierellomycetes</taxon>
        <taxon>Mortierellales</taxon>
        <taxon>Mortierellaceae</taxon>
        <taxon>Mortierella</taxon>
    </lineage>
</organism>
<dbReference type="InterPro" id="IPR050802">
    <property type="entry name" value="EF-GSTs"/>
</dbReference>
<dbReference type="CDD" id="cd03181">
    <property type="entry name" value="GST_C_EF1Bgamma_like"/>
    <property type="match status" value="1"/>
</dbReference>
<dbReference type="PROSITE" id="PS50040">
    <property type="entry name" value="EF1G_C"/>
    <property type="match status" value="1"/>
</dbReference>
<dbReference type="InterPro" id="IPR004045">
    <property type="entry name" value="Glutathione_S-Trfase_N"/>
</dbReference>
<dbReference type="EMBL" id="JAIFTL010000011">
    <property type="protein sequence ID" value="KAG9326922.1"/>
    <property type="molecule type" value="Genomic_DNA"/>
</dbReference>
<evidence type="ECO:0000259" key="6">
    <source>
        <dbReference type="PROSITE" id="PS50404"/>
    </source>
</evidence>
<dbReference type="InterPro" id="IPR010987">
    <property type="entry name" value="Glutathione-S-Trfase_C-like"/>
</dbReference>
<dbReference type="AlphaFoldDB" id="A0A9P8ACQ1"/>
<comment type="caution">
    <text evidence="8">The sequence shown here is derived from an EMBL/GenBank/DDBJ whole genome shotgun (WGS) entry which is preliminary data.</text>
</comment>
<feature type="region of interest" description="Disordered" evidence="4">
    <location>
        <begin position="243"/>
        <end position="289"/>
    </location>
</feature>
<dbReference type="GO" id="GO:0005634">
    <property type="term" value="C:nucleus"/>
    <property type="evidence" value="ECO:0007669"/>
    <property type="project" value="TreeGrafter"/>
</dbReference>
<accession>A0A9P8ACQ1</accession>
<evidence type="ECO:0000256" key="1">
    <source>
        <dbReference type="ARBA" id="ARBA00022768"/>
    </source>
</evidence>
<reference evidence="8" key="1">
    <citation type="submission" date="2021-07" db="EMBL/GenBank/DDBJ databases">
        <title>Draft genome of Mortierella alpina, strain LL118, isolated from an aspen leaf litter sample.</title>
        <authorList>
            <person name="Yang S."/>
            <person name="Vinatzer B.A."/>
        </authorList>
    </citation>
    <scope>NUCLEOTIDE SEQUENCE</scope>
    <source>
        <strain evidence="8">LL118</strain>
    </source>
</reference>
<name>A0A9P8ACQ1_MORAP</name>
<evidence type="ECO:0000313" key="8">
    <source>
        <dbReference type="EMBL" id="KAG9326922.1"/>
    </source>
</evidence>
<dbReference type="SUPFAM" id="SSF89942">
    <property type="entry name" value="eEF1-gamma domain"/>
    <property type="match status" value="1"/>
</dbReference>
<evidence type="ECO:0000256" key="3">
    <source>
        <dbReference type="PROSITE-ProRule" id="PRU00519"/>
    </source>
</evidence>
<dbReference type="GO" id="GO:0005737">
    <property type="term" value="C:cytoplasm"/>
    <property type="evidence" value="ECO:0007669"/>
    <property type="project" value="TreeGrafter"/>
</dbReference>
<dbReference type="GO" id="GO:0003746">
    <property type="term" value="F:translation elongation factor activity"/>
    <property type="evidence" value="ECO:0007669"/>
    <property type="project" value="UniProtKB-UniRule"/>
</dbReference>
<dbReference type="PANTHER" id="PTHR43986">
    <property type="entry name" value="ELONGATION FACTOR 1-GAMMA"/>
    <property type="match status" value="1"/>
</dbReference>
<dbReference type="Gene3D" id="3.30.70.1010">
    <property type="entry name" value="Translation elongation factor EF1B, gamma chain, conserved domain"/>
    <property type="match status" value="1"/>
</dbReference>
<dbReference type="SFLD" id="SFLDS00019">
    <property type="entry name" value="Glutathione_Transferase_(cytos"/>
    <property type="match status" value="1"/>
</dbReference>
<dbReference type="Gene3D" id="1.20.1050.10">
    <property type="match status" value="1"/>
</dbReference>
<dbReference type="InterPro" id="IPR001662">
    <property type="entry name" value="EF1B_G_C"/>
</dbReference>
<feature type="domain" description="EF-1-gamma C-terminal" evidence="5">
    <location>
        <begin position="291"/>
        <end position="450"/>
    </location>
</feature>
<dbReference type="PANTHER" id="PTHR43986:SF1">
    <property type="entry name" value="ELONGATION FACTOR 1-GAMMA"/>
    <property type="match status" value="1"/>
</dbReference>
<evidence type="ECO:0008006" key="10">
    <source>
        <dbReference type="Google" id="ProtNLM"/>
    </source>
</evidence>
<evidence type="ECO:0000313" key="9">
    <source>
        <dbReference type="Proteomes" id="UP000717515"/>
    </source>
</evidence>
<sequence>MTLVGTIYSYPQNPRVFKAQIVAKYNGLEVKVDDKFVMGTTNKTPEWICKFGASQVWLFSSCGCSRRAMSLTALLRYGSPDVPAFEGTDGTVIIESGAIAYYLAHYKEKSALVGRSKSEEAHIQQWIQFIDSSVGPPLGQWVFPLIAPERVPYNKATETQAIETVKSKLKTLEHHLVKKTYLVGERVTLADISAATSLLLAFKQIFDPQFRKEFPAMTRWFTTIVHQPHFKAVAGPPSLCETALKFTPPKKDTKDTKDKKPKEDKPKAEKKPKAKEPEPETEETFEDAPKAKSKLELLPAAKMPLDEWKRQYSNNDTPIAMKWLWENIDLTADYSIWKVDYKYNDELTKLYMSNNLAGGLMNRLERARKYAFGCLVVAGEDNANIITGYFIVRGNAEEMIEEITDAADYESYSWVKIKNVNNEEKKKVDQVFAWEGSIDGKPIKDGKVFK</sequence>
<dbReference type="InterPro" id="IPR036433">
    <property type="entry name" value="EF1B_G_C_sf"/>
</dbReference>
<dbReference type="PROSITE" id="PS50405">
    <property type="entry name" value="GST_CTER"/>
    <property type="match status" value="1"/>
</dbReference>
<dbReference type="FunFam" id="1.20.1050.10:FF:000006">
    <property type="entry name" value="Elongation factor 1 gamma"/>
    <property type="match status" value="1"/>
</dbReference>
<gene>
    <name evidence="8" type="ORF">KVV02_001872</name>
</gene>
<dbReference type="Proteomes" id="UP000717515">
    <property type="component" value="Unassembled WGS sequence"/>
</dbReference>
<dbReference type="SMART" id="SM01183">
    <property type="entry name" value="EF1G"/>
    <property type="match status" value="1"/>
</dbReference>
<evidence type="ECO:0000259" key="7">
    <source>
        <dbReference type="PROSITE" id="PS50405"/>
    </source>
</evidence>
<evidence type="ECO:0000256" key="2">
    <source>
        <dbReference type="ARBA" id="ARBA00022917"/>
    </source>
</evidence>
<dbReference type="InterPro" id="IPR040079">
    <property type="entry name" value="Glutathione_S-Trfase"/>
</dbReference>
<dbReference type="Gene3D" id="3.40.30.10">
    <property type="entry name" value="Glutaredoxin"/>
    <property type="match status" value="2"/>
</dbReference>
<dbReference type="SUPFAM" id="SSF52833">
    <property type="entry name" value="Thioredoxin-like"/>
    <property type="match status" value="1"/>
</dbReference>
<evidence type="ECO:0000256" key="4">
    <source>
        <dbReference type="SAM" id="MobiDB-lite"/>
    </source>
</evidence>
<protein>
    <recommendedName>
        <fullName evidence="10">Elongation factor 1-gamma</fullName>
    </recommendedName>
</protein>
<dbReference type="SUPFAM" id="SSF47616">
    <property type="entry name" value="GST C-terminal domain-like"/>
    <property type="match status" value="1"/>
</dbReference>
<dbReference type="FunFam" id="3.30.70.1010:FF:000001">
    <property type="entry name" value="Elongation factor 1-gamma 1"/>
    <property type="match status" value="1"/>
</dbReference>
<keyword evidence="2 3" id="KW-0648">Protein biosynthesis</keyword>
<dbReference type="Pfam" id="PF00043">
    <property type="entry name" value="GST_C"/>
    <property type="match status" value="1"/>
</dbReference>
<feature type="compositionally biased region" description="Basic and acidic residues" evidence="4">
    <location>
        <begin position="249"/>
        <end position="278"/>
    </location>
</feature>
<dbReference type="InterPro" id="IPR004046">
    <property type="entry name" value="GST_C"/>
</dbReference>
<keyword evidence="1 3" id="KW-0251">Elongation factor</keyword>
<proteinExistence type="predicted"/>
<dbReference type="CDD" id="cd03044">
    <property type="entry name" value="GST_N_EF1Bgamma"/>
    <property type="match status" value="1"/>
</dbReference>
<feature type="domain" description="GST C-terminal" evidence="7">
    <location>
        <begin position="116"/>
        <end position="246"/>
    </location>
</feature>